<comment type="similarity">
    <text evidence="2">Belongs to the bacterial solute-binding protein 2 family.</text>
</comment>
<name>A0A1H3U241_9MICO</name>
<dbReference type="Proteomes" id="UP000198891">
    <property type="component" value="Unassembled WGS sequence"/>
</dbReference>
<evidence type="ECO:0000256" key="2">
    <source>
        <dbReference type="ARBA" id="ARBA00007639"/>
    </source>
</evidence>
<sequence length="339" mass="35356">MRNKKKILRSAITATAAIAIVGLLSACTADGTSTSPSGDSENPWVGDKSEVYQLVDFAPSYAFFVDVYAGFQAAADQLGVSVEHGGGQQLDVGVQVTAFEQMAAKKPAGIAVSPFDAQAFTGPIDAVIDGGVPVVTFDSDAPESKRSSYIGTDSYAGGVAAADALAQFYPDGANIGIVTLLGSTNFETRFRGMQDKIDSDYPNLNVIATANGGPDANSSAAATQSMLQANPEIDVIVAGTTSSLVGALQAVKEANLSIKVNTFDAVEPTIDSIRSGVTDFAISQAPWSMGYWSLINLYALKHDLVNPFPNGSDFGISPLPEFTNTGIQTITKDNLDAFE</sequence>
<dbReference type="PANTHER" id="PTHR46847">
    <property type="entry name" value="D-ALLOSE-BINDING PERIPLASMIC PROTEIN-RELATED"/>
    <property type="match status" value="1"/>
</dbReference>
<evidence type="ECO:0000259" key="5">
    <source>
        <dbReference type="Pfam" id="PF13407"/>
    </source>
</evidence>
<evidence type="ECO:0000256" key="4">
    <source>
        <dbReference type="SAM" id="SignalP"/>
    </source>
</evidence>
<dbReference type="PROSITE" id="PS51257">
    <property type="entry name" value="PROKAR_LIPOPROTEIN"/>
    <property type="match status" value="1"/>
</dbReference>
<evidence type="ECO:0000313" key="6">
    <source>
        <dbReference type="EMBL" id="SDZ55589.1"/>
    </source>
</evidence>
<proteinExistence type="inferred from homology"/>
<dbReference type="STRING" id="381665.SAMN05216554_4616"/>
<evidence type="ECO:0000313" key="7">
    <source>
        <dbReference type="Proteomes" id="UP000198891"/>
    </source>
</evidence>
<dbReference type="InterPro" id="IPR028082">
    <property type="entry name" value="Peripla_BP_I"/>
</dbReference>
<comment type="subcellular location">
    <subcellularLocation>
        <location evidence="1">Cell envelope</location>
    </subcellularLocation>
</comment>
<feature type="chain" id="PRO_5038858880" evidence="4">
    <location>
        <begin position="27"/>
        <end position="339"/>
    </location>
</feature>
<evidence type="ECO:0000256" key="3">
    <source>
        <dbReference type="ARBA" id="ARBA00022729"/>
    </source>
</evidence>
<keyword evidence="3 4" id="KW-0732">Signal</keyword>
<accession>A0A1H3U241</accession>
<keyword evidence="7" id="KW-1185">Reference proteome</keyword>
<dbReference type="Pfam" id="PF13407">
    <property type="entry name" value="Peripla_BP_4"/>
    <property type="match status" value="1"/>
</dbReference>
<dbReference type="PANTHER" id="PTHR46847:SF1">
    <property type="entry name" value="D-ALLOSE-BINDING PERIPLASMIC PROTEIN-RELATED"/>
    <property type="match status" value="1"/>
</dbReference>
<protein>
    <submittedName>
        <fullName evidence="6">Monosaccharide ABC transporter substrate-binding protein, CUT2 family</fullName>
    </submittedName>
</protein>
<organism evidence="6 7">
    <name type="scientific">Herbiconiux ginsengi</name>
    <dbReference type="NCBI Taxonomy" id="381665"/>
    <lineage>
        <taxon>Bacteria</taxon>
        <taxon>Bacillati</taxon>
        <taxon>Actinomycetota</taxon>
        <taxon>Actinomycetes</taxon>
        <taxon>Micrococcales</taxon>
        <taxon>Microbacteriaceae</taxon>
        <taxon>Herbiconiux</taxon>
    </lineage>
</organism>
<feature type="domain" description="Periplasmic binding protein" evidence="5">
    <location>
        <begin position="62"/>
        <end position="300"/>
    </location>
</feature>
<dbReference type="GO" id="GO:0030313">
    <property type="term" value="C:cell envelope"/>
    <property type="evidence" value="ECO:0007669"/>
    <property type="project" value="UniProtKB-SubCell"/>
</dbReference>
<feature type="signal peptide" evidence="4">
    <location>
        <begin position="1"/>
        <end position="26"/>
    </location>
</feature>
<reference evidence="6 7" key="1">
    <citation type="submission" date="2016-10" db="EMBL/GenBank/DDBJ databases">
        <authorList>
            <person name="de Groot N.N."/>
        </authorList>
    </citation>
    <scope>NUCLEOTIDE SEQUENCE [LARGE SCALE GENOMIC DNA]</scope>
    <source>
        <strain evidence="6 7">CGMCC 4.3491</strain>
    </source>
</reference>
<dbReference type="RefSeq" id="WP_092558295.1">
    <property type="nucleotide sequence ID" value="NZ_FNPZ01000009.1"/>
</dbReference>
<dbReference type="Gene3D" id="3.40.50.2300">
    <property type="match status" value="2"/>
</dbReference>
<evidence type="ECO:0000256" key="1">
    <source>
        <dbReference type="ARBA" id="ARBA00004196"/>
    </source>
</evidence>
<dbReference type="SUPFAM" id="SSF53822">
    <property type="entry name" value="Periplasmic binding protein-like I"/>
    <property type="match status" value="1"/>
</dbReference>
<dbReference type="GO" id="GO:0030246">
    <property type="term" value="F:carbohydrate binding"/>
    <property type="evidence" value="ECO:0007669"/>
    <property type="project" value="UniProtKB-ARBA"/>
</dbReference>
<dbReference type="EMBL" id="FNPZ01000009">
    <property type="protein sequence ID" value="SDZ55589.1"/>
    <property type="molecule type" value="Genomic_DNA"/>
</dbReference>
<dbReference type="OrthoDB" id="9800520at2"/>
<dbReference type="InterPro" id="IPR025997">
    <property type="entry name" value="SBP_2_dom"/>
</dbReference>
<gene>
    <name evidence="6" type="ORF">SAMN05216554_4616</name>
</gene>
<dbReference type="AlphaFoldDB" id="A0A1H3U241"/>